<dbReference type="EMBL" id="JABWDY010020557">
    <property type="protein sequence ID" value="KAF5193052.1"/>
    <property type="molecule type" value="Genomic_DNA"/>
</dbReference>
<evidence type="ECO:0000313" key="3">
    <source>
        <dbReference type="Proteomes" id="UP000554482"/>
    </source>
</evidence>
<dbReference type="Proteomes" id="UP000554482">
    <property type="component" value="Unassembled WGS sequence"/>
</dbReference>
<dbReference type="PANTHER" id="PTHR45666">
    <property type="entry name" value="TYPE IV INOSITOL POLYPHOSPHATE 5-PHOSPHATASE 9"/>
    <property type="match status" value="1"/>
</dbReference>
<reference evidence="2 3" key="1">
    <citation type="submission" date="2020-06" db="EMBL/GenBank/DDBJ databases">
        <title>Transcriptomic and genomic resources for Thalictrum thalictroides and T. hernandezii: Facilitating candidate gene discovery in an emerging model plant lineage.</title>
        <authorList>
            <person name="Arias T."/>
            <person name="Riano-Pachon D.M."/>
            <person name="Di Stilio V.S."/>
        </authorList>
    </citation>
    <scope>NUCLEOTIDE SEQUENCE [LARGE SCALE GENOMIC DNA]</scope>
    <source>
        <strain evidence="3">cv. WT478/WT964</strain>
        <tissue evidence="2">Leaves</tissue>
    </source>
</reference>
<dbReference type="GO" id="GO:0046856">
    <property type="term" value="P:phosphatidylinositol dephosphorylation"/>
    <property type="evidence" value="ECO:0007669"/>
    <property type="project" value="TreeGrafter"/>
</dbReference>
<dbReference type="PANTHER" id="PTHR45666:SF5">
    <property type="entry name" value="TYPE IV INOSITOL POLYPHOSPHATE 5-PHOSPHATASE 3"/>
    <property type="match status" value="1"/>
</dbReference>
<name>A0A7J6WA11_THATH</name>
<dbReference type="InterPro" id="IPR045849">
    <property type="entry name" value="IP5P_plant"/>
</dbReference>
<organism evidence="2 3">
    <name type="scientific">Thalictrum thalictroides</name>
    <name type="common">Rue-anemone</name>
    <name type="synonym">Anemone thalictroides</name>
    <dbReference type="NCBI Taxonomy" id="46969"/>
    <lineage>
        <taxon>Eukaryota</taxon>
        <taxon>Viridiplantae</taxon>
        <taxon>Streptophyta</taxon>
        <taxon>Embryophyta</taxon>
        <taxon>Tracheophyta</taxon>
        <taxon>Spermatophyta</taxon>
        <taxon>Magnoliopsida</taxon>
        <taxon>Ranunculales</taxon>
        <taxon>Ranunculaceae</taxon>
        <taxon>Thalictroideae</taxon>
        <taxon>Thalictrum</taxon>
    </lineage>
</organism>
<keyword evidence="1" id="KW-0378">Hydrolase</keyword>
<proteinExistence type="predicted"/>
<dbReference type="SUPFAM" id="SSF56219">
    <property type="entry name" value="DNase I-like"/>
    <property type="match status" value="1"/>
</dbReference>
<accession>A0A7J6WA11</accession>
<keyword evidence="3" id="KW-1185">Reference proteome</keyword>
<evidence type="ECO:0000256" key="1">
    <source>
        <dbReference type="ARBA" id="ARBA00022801"/>
    </source>
</evidence>
<dbReference type="InterPro" id="IPR036691">
    <property type="entry name" value="Endo/exonu/phosph_ase_sf"/>
</dbReference>
<comment type="caution">
    <text evidence="2">The sequence shown here is derived from an EMBL/GenBank/DDBJ whole genome shotgun (WGS) entry which is preliminary data.</text>
</comment>
<dbReference type="OrthoDB" id="1733597at2759"/>
<dbReference type="GO" id="GO:0004439">
    <property type="term" value="F:phosphatidylinositol-4,5-bisphosphate 5-phosphatase activity"/>
    <property type="evidence" value="ECO:0007669"/>
    <property type="project" value="TreeGrafter"/>
</dbReference>
<sequence>IPSEILRRARRRNSYTSRAQYINTKELRISVGTWNVGGKLPPDDLDIGDWLDVDDPADIYILGKRTHESCYETCKKMLSHDIGMISALPVVFFRYNCAIVRWLVSKYLVASQIRERAIEGLTMYL</sequence>
<dbReference type="AlphaFoldDB" id="A0A7J6WA11"/>
<feature type="non-terminal residue" evidence="2">
    <location>
        <position position="1"/>
    </location>
</feature>
<protein>
    <submittedName>
        <fullName evidence="2">Type i inositol polyphosphate 5-phosphatase</fullName>
    </submittedName>
</protein>
<dbReference type="GO" id="GO:0004445">
    <property type="term" value="F:inositol-polyphosphate 5-phosphatase activity"/>
    <property type="evidence" value="ECO:0007669"/>
    <property type="project" value="InterPro"/>
</dbReference>
<evidence type="ECO:0000313" key="2">
    <source>
        <dbReference type="EMBL" id="KAF5193052.1"/>
    </source>
</evidence>
<dbReference type="GO" id="GO:0034485">
    <property type="term" value="F:phosphatidylinositol-3,4,5-trisphosphate 5-phosphatase activity"/>
    <property type="evidence" value="ECO:0007669"/>
    <property type="project" value="TreeGrafter"/>
</dbReference>
<gene>
    <name evidence="2" type="ORF">FRX31_017361</name>
</gene>
<dbReference type="Gene3D" id="3.60.10.10">
    <property type="entry name" value="Endonuclease/exonuclease/phosphatase"/>
    <property type="match status" value="1"/>
</dbReference>